<dbReference type="InterPro" id="IPR003599">
    <property type="entry name" value="Ig_sub"/>
</dbReference>
<sequence length="379" mass="41858">MILSSLTFVLLFGCALLWTVIAQSVMKQAEQEDVVLPCQHRFGHLQSKNLDIEWLLQDSEPNQKVVIAYSSGAVYQNLSAKLRGRISFAADYLLGNASIKISSLRSTDSGLYTCKVKNEGIYDLKTAINLVVLVKPSEPKCWTEGESLQGNDIKLQCNSENGTQPILYRWIHVLDTEGQQAKFHPGFHIDLQTPEILLLRNLSYVSTGLYECKASNEAGEKSCFVNVAIKHVRDPGIIAGTVIGVIGLLLIFLIVWFTLYRGKKHKYEEEEMPNEIREDAEAPKAKLINAQSSVGTGSTGSGSSSVKSAKNGTPYPQQPRTGERKTPIAYTTAEEAKVDQSGPNQAHMKRMGALDVKKAGWEMGLTVYTDKNEKEDGFV</sequence>
<dbReference type="PANTHER" id="PTHR44783:SF1">
    <property type="entry name" value="CXADR-LIKE MEMBRANE PROTEIN"/>
    <property type="match status" value="1"/>
</dbReference>
<feature type="domain" description="Ig-like" evidence="4">
    <location>
        <begin position="136"/>
        <end position="228"/>
    </location>
</feature>
<evidence type="ECO:0000313" key="6">
    <source>
        <dbReference type="Proteomes" id="UP000288216"/>
    </source>
</evidence>
<accession>A0A401PE80</accession>
<dbReference type="SMART" id="SM00409">
    <property type="entry name" value="IG"/>
    <property type="match status" value="2"/>
</dbReference>
<dbReference type="PROSITE" id="PS50835">
    <property type="entry name" value="IG_LIKE"/>
    <property type="match status" value="2"/>
</dbReference>
<evidence type="ECO:0000259" key="4">
    <source>
        <dbReference type="PROSITE" id="PS50835"/>
    </source>
</evidence>
<reference evidence="5 6" key="1">
    <citation type="journal article" date="2018" name="Nat. Ecol. Evol.">
        <title>Shark genomes provide insights into elasmobranch evolution and the origin of vertebrates.</title>
        <authorList>
            <person name="Hara Y"/>
            <person name="Yamaguchi K"/>
            <person name="Onimaru K"/>
            <person name="Kadota M"/>
            <person name="Koyanagi M"/>
            <person name="Keeley SD"/>
            <person name="Tatsumi K"/>
            <person name="Tanaka K"/>
            <person name="Motone F"/>
            <person name="Kageyama Y"/>
            <person name="Nozu R"/>
            <person name="Adachi N"/>
            <person name="Nishimura O"/>
            <person name="Nakagawa R"/>
            <person name="Tanegashima C"/>
            <person name="Kiyatake I"/>
            <person name="Matsumoto R"/>
            <person name="Murakumo K"/>
            <person name="Nishida K"/>
            <person name="Terakita A"/>
            <person name="Kuratani S"/>
            <person name="Sato K"/>
            <person name="Hyodo S Kuraku.S."/>
        </authorList>
    </citation>
    <scope>NUCLEOTIDE SEQUENCE [LARGE SCALE GENOMIC DNA]</scope>
</reference>
<dbReference type="Gene3D" id="2.60.40.10">
    <property type="entry name" value="Immunoglobulins"/>
    <property type="match status" value="2"/>
</dbReference>
<evidence type="ECO:0000313" key="5">
    <source>
        <dbReference type="EMBL" id="GCB71411.1"/>
    </source>
</evidence>
<feature type="region of interest" description="Disordered" evidence="1">
    <location>
        <begin position="291"/>
        <end position="346"/>
    </location>
</feature>
<protein>
    <recommendedName>
        <fullName evidence="4">Ig-like domain-containing protein</fullName>
    </recommendedName>
</protein>
<keyword evidence="2" id="KW-0812">Transmembrane</keyword>
<dbReference type="InterPro" id="IPR013106">
    <property type="entry name" value="Ig_V-set"/>
</dbReference>
<keyword evidence="2" id="KW-0472">Membrane</keyword>
<dbReference type="OrthoDB" id="9446970at2759"/>
<evidence type="ECO:0000256" key="3">
    <source>
        <dbReference type="SAM" id="SignalP"/>
    </source>
</evidence>
<dbReference type="OMA" id="YNTENHK"/>
<dbReference type="Pfam" id="PF07686">
    <property type="entry name" value="V-set"/>
    <property type="match status" value="1"/>
</dbReference>
<dbReference type="SMART" id="SM00406">
    <property type="entry name" value="IGv"/>
    <property type="match status" value="1"/>
</dbReference>
<feature type="chain" id="PRO_5019072101" description="Ig-like domain-containing protein" evidence="3">
    <location>
        <begin position="23"/>
        <end position="379"/>
    </location>
</feature>
<dbReference type="GO" id="GO:0005881">
    <property type="term" value="C:cytoplasmic microtubule"/>
    <property type="evidence" value="ECO:0007669"/>
    <property type="project" value="InterPro"/>
</dbReference>
<evidence type="ECO:0000256" key="2">
    <source>
        <dbReference type="SAM" id="Phobius"/>
    </source>
</evidence>
<feature type="signal peptide" evidence="3">
    <location>
        <begin position="1"/>
        <end position="22"/>
    </location>
</feature>
<keyword evidence="2" id="KW-1133">Transmembrane helix</keyword>
<proteinExistence type="predicted"/>
<gene>
    <name evidence="5" type="ORF">scyTo_0001559</name>
</gene>
<name>A0A401PE80_SCYTO</name>
<dbReference type="PANTHER" id="PTHR44783">
    <property type="entry name" value="CXADR-LIKE MEMBRANE PROTEIN"/>
    <property type="match status" value="1"/>
</dbReference>
<feature type="domain" description="Ig-like" evidence="4">
    <location>
        <begin position="30"/>
        <end position="129"/>
    </location>
</feature>
<dbReference type="GO" id="GO:0009986">
    <property type="term" value="C:cell surface"/>
    <property type="evidence" value="ECO:0007669"/>
    <property type="project" value="TreeGrafter"/>
</dbReference>
<dbReference type="Proteomes" id="UP000288216">
    <property type="component" value="Unassembled WGS sequence"/>
</dbReference>
<dbReference type="InterPro" id="IPR013783">
    <property type="entry name" value="Ig-like_fold"/>
</dbReference>
<organism evidence="5 6">
    <name type="scientific">Scyliorhinus torazame</name>
    <name type="common">Cloudy catshark</name>
    <name type="synonym">Catulus torazame</name>
    <dbReference type="NCBI Taxonomy" id="75743"/>
    <lineage>
        <taxon>Eukaryota</taxon>
        <taxon>Metazoa</taxon>
        <taxon>Chordata</taxon>
        <taxon>Craniata</taxon>
        <taxon>Vertebrata</taxon>
        <taxon>Chondrichthyes</taxon>
        <taxon>Elasmobranchii</taxon>
        <taxon>Galeomorphii</taxon>
        <taxon>Galeoidea</taxon>
        <taxon>Carcharhiniformes</taxon>
        <taxon>Scyliorhinidae</taxon>
        <taxon>Scyliorhinus</taxon>
    </lineage>
</organism>
<keyword evidence="6" id="KW-1185">Reference proteome</keyword>
<dbReference type="SUPFAM" id="SSF48726">
    <property type="entry name" value="Immunoglobulin"/>
    <property type="match status" value="2"/>
</dbReference>
<comment type="caution">
    <text evidence="5">The sequence shown here is derived from an EMBL/GenBank/DDBJ whole genome shotgun (WGS) entry which is preliminary data.</text>
</comment>
<dbReference type="InterPro" id="IPR007110">
    <property type="entry name" value="Ig-like_dom"/>
</dbReference>
<dbReference type="AlphaFoldDB" id="A0A401PE80"/>
<evidence type="ECO:0000256" key="1">
    <source>
        <dbReference type="SAM" id="MobiDB-lite"/>
    </source>
</evidence>
<feature type="compositionally biased region" description="Low complexity" evidence="1">
    <location>
        <begin position="292"/>
        <end position="306"/>
    </location>
</feature>
<dbReference type="InterPro" id="IPR042454">
    <property type="entry name" value="CLMP"/>
</dbReference>
<feature type="compositionally biased region" description="Polar residues" evidence="1">
    <location>
        <begin position="307"/>
        <end position="320"/>
    </location>
</feature>
<dbReference type="GO" id="GO:0016020">
    <property type="term" value="C:membrane"/>
    <property type="evidence" value="ECO:0007669"/>
    <property type="project" value="InterPro"/>
</dbReference>
<feature type="transmembrane region" description="Helical" evidence="2">
    <location>
        <begin position="237"/>
        <end position="259"/>
    </location>
</feature>
<keyword evidence="3" id="KW-0732">Signal</keyword>
<dbReference type="EMBL" id="BFAA01000356">
    <property type="protein sequence ID" value="GCB71411.1"/>
    <property type="molecule type" value="Genomic_DNA"/>
</dbReference>
<dbReference type="InterPro" id="IPR036179">
    <property type="entry name" value="Ig-like_dom_sf"/>
</dbReference>